<dbReference type="GeneID" id="41330948"/>
<proteinExistence type="predicted"/>
<name>A0A5B9DEB7_9ARCH</name>
<evidence type="ECO:0000313" key="2">
    <source>
        <dbReference type="Proteomes" id="UP000321408"/>
    </source>
</evidence>
<accession>A0A5B9DEB7</accession>
<protein>
    <submittedName>
        <fullName evidence="1">Uncharacterized protein</fullName>
    </submittedName>
</protein>
<gene>
    <name evidence="1" type="ORF">DSAG12_02972</name>
</gene>
<dbReference type="KEGG" id="psyt:DSAG12_02972"/>
<dbReference type="Proteomes" id="UP000321408">
    <property type="component" value="Chromosome"/>
</dbReference>
<reference evidence="1 2" key="1">
    <citation type="journal article" date="2020" name="Nature">
        <title>Isolation of an archaeon at the prokaryote-eukaryote interface.</title>
        <authorList>
            <person name="Imachi H."/>
            <person name="Nobu M.K."/>
            <person name="Nakahara N."/>
            <person name="Morono Y."/>
            <person name="Ogawara M."/>
            <person name="Takaki Y."/>
            <person name="Takano Y."/>
            <person name="Uematsu K."/>
            <person name="Ikuta T."/>
            <person name="Ito M."/>
            <person name="Matsui Y."/>
            <person name="Miyazaki M."/>
            <person name="Murata K."/>
            <person name="Saito Y."/>
            <person name="Sakai S."/>
            <person name="Song C."/>
            <person name="Tasumi E."/>
            <person name="Yamanaka Y."/>
            <person name="Yamaguchi T."/>
            <person name="Kamagata Y."/>
            <person name="Tamaki H."/>
            <person name="Takai K."/>
        </authorList>
    </citation>
    <scope>NUCLEOTIDE SEQUENCE [LARGE SCALE GENOMIC DNA]</scope>
    <source>
        <strain evidence="1 2">MK-D1</strain>
    </source>
</reference>
<keyword evidence="2" id="KW-1185">Reference proteome</keyword>
<dbReference type="AlphaFoldDB" id="A0A5B9DEB7"/>
<sequence>MARKIKWQGEKLRLVKRHFVNIGGMTVLLIDETNFPHLIVSLNPKNYILEPNEIIVKDFGDNHGIKDVLISEKYLIPTGKWVEIKNELCEICKVL</sequence>
<reference evidence="1 2" key="2">
    <citation type="journal article" date="2024" name="Int. J. Syst. Evol. Microbiol.">
        <title>Promethearchaeum syntrophicum gen. nov., sp. nov., an anaerobic, obligately syntrophic archaeon, the first isolate of the lineage 'Asgard' archaea, and proposal of the new archaeal phylum Promethearchaeota phyl. nov. and kingdom Promethearchaeati regn. nov.</title>
        <authorList>
            <person name="Imachi H."/>
            <person name="Nobu M.K."/>
            <person name="Kato S."/>
            <person name="Takaki Y."/>
            <person name="Miyazaki M."/>
            <person name="Miyata M."/>
            <person name="Ogawara M."/>
            <person name="Saito Y."/>
            <person name="Sakai S."/>
            <person name="Tahara Y.O."/>
            <person name="Takano Y."/>
            <person name="Tasumi E."/>
            <person name="Uematsu K."/>
            <person name="Yoshimura T."/>
            <person name="Itoh T."/>
            <person name="Ohkuma M."/>
            <person name="Takai K."/>
        </authorList>
    </citation>
    <scope>NUCLEOTIDE SEQUENCE [LARGE SCALE GENOMIC DNA]</scope>
    <source>
        <strain evidence="1 2">MK-D1</strain>
    </source>
</reference>
<organism evidence="1 2">
    <name type="scientific">Promethearchaeum syntrophicum</name>
    <dbReference type="NCBI Taxonomy" id="2594042"/>
    <lineage>
        <taxon>Archaea</taxon>
        <taxon>Promethearchaeati</taxon>
        <taxon>Promethearchaeota</taxon>
        <taxon>Promethearchaeia</taxon>
        <taxon>Promethearchaeales</taxon>
        <taxon>Promethearchaeaceae</taxon>
        <taxon>Promethearchaeum</taxon>
    </lineage>
</organism>
<dbReference type="EMBL" id="CP042905">
    <property type="protein sequence ID" value="QEE17140.1"/>
    <property type="molecule type" value="Genomic_DNA"/>
</dbReference>
<evidence type="ECO:0000313" key="1">
    <source>
        <dbReference type="EMBL" id="QEE17140.1"/>
    </source>
</evidence>
<dbReference type="RefSeq" id="WP_147664054.1">
    <property type="nucleotide sequence ID" value="NZ_CP042905.2"/>
</dbReference>